<organism evidence="1 2">
    <name type="scientific">Pseudoalteromonas amylolytica</name>
    <dbReference type="NCBI Taxonomy" id="1859457"/>
    <lineage>
        <taxon>Bacteria</taxon>
        <taxon>Pseudomonadati</taxon>
        <taxon>Pseudomonadota</taxon>
        <taxon>Gammaproteobacteria</taxon>
        <taxon>Alteromonadales</taxon>
        <taxon>Pseudoalteromonadaceae</taxon>
        <taxon>Pseudoalteromonas</taxon>
    </lineage>
</organism>
<proteinExistence type="predicted"/>
<comment type="caution">
    <text evidence="1">The sequence shown here is derived from an EMBL/GenBank/DDBJ whole genome shotgun (WGS) entry which is preliminary data.</text>
</comment>
<protein>
    <submittedName>
        <fullName evidence="1">Uncharacterized protein</fullName>
    </submittedName>
</protein>
<dbReference type="Proteomes" id="UP000179786">
    <property type="component" value="Unassembled WGS sequence"/>
</dbReference>
<dbReference type="STRING" id="1859457.BET10_08030"/>
<evidence type="ECO:0000313" key="1">
    <source>
        <dbReference type="EMBL" id="OHU91737.1"/>
    </source>
</evidence>
<keyword evidence="2" id="KW-1185">Reference proteome</keyword>
<gene>
    <name evidence="1" type="ORF">BET10_08030</name>
</gene>
<dbReference type="OrthoDB" id="9948339at2"/>
<sequence length="164" mass="18417">MDFNKIAKLCGTLKTALVTALPASHTNALRKIIGEMSTNEFVQLEHEYNQQSEALLKALLLAEYECGLSSQAFSSAVSCLVPDVEDQTTLLVYYYVVSQLCEAERVYQNLAEEPDILNPQMFYLDRIQGASRLCQGVLPDDLIEWPFSGEAPYRVGQLVRRVVH</sequence>
<dbReference type="RefSeq" id="WP_070984085.1">
    <property type="nucleotide sequence ID" value="NZ_MKJU01000024.1"/>
</dbReference>
<evidence type="ECO:0000313" key="2">
    <source>
        <dbReference type="Proteomes" id="UP000179786"/>
    </source>
</evidence>
<dbReference type="AlphaFoldDB" id="A0A1S1MSN7"/>
<name>A0A1S1MSN7_9GAMM</name>
<accession>A0A1S1MSN7</accession>
<dbReference type="EMBL" id="MKJU01000024">
    <property type="protein sequence ID" value="OHU91737.1"/>
    <property type="molecule type" value="Genomic_DNA"/>
</dbReference>
<reference evidence="1 2" key="1">
    <citation type="submission" date="2016-09" db="EMBL/GenBank/DDBJ databases">
        <title>Pseudoalteromonas amylolytica sp. nov., isolated from the surface seawater.</title>
        <authorList>
            <person name="Wu Y.-H."/>
            <person name="Cheng H."/>
            <person name="Jin X.-B."/>
            <person name="Wang C.-S."/>
            <person name="Xu X.-W."/>
        </authorList>
    </citation>
    <scope>NUCLEOTIDE SEQUENCE [LARGE SCALE GENOMIC DNA]</scope>
    <source>
        <strain evidence="1 2">JW1</strain>
    </source>
</reference>